<dbReference type="GO" id="GO:0005739">
    <property type="term" value="C:mitochondrion"/>
    <property type="evidence" value="ECO:0007669"/>
    <property type="project" value="TreeGrafter"/>
</dbReference>
<dbReference type="AlphaFoldDB" id="A0A0G2HY39"/>
<sequence length="584" mass="66464">MSLFPKFPNLQKACRISRPFLSTTPSALSSTGHRSYHAEASMPTLPADKDWNSRDDFFSFTRGRFVVDEADQIARRYIKFNMNELARIAAESVGAKVCVTVEKCPDGMYNKNFVLTMDDGQEIIAKVPNPNAGIPCLTTASEVATMDFVRNVLGTPAPKVYSWDSRATNSVGAEYIIMEKVPGVQLRQVWDNMKLVDKMNLRLDMARHQSAWLSVSFSQFGGLYYTQDLAHVPRENHLYRNTKGDKIWDERFAIGPVTGRDWFDCGRVRLDCDRGPWPSVYNYYKAIGLREKLAISTLTPLPKQTVMVCGPGLYQPERRKKLSAVEEYLQVLDALLPTESETITTPYLWHDDLHDENIFVDPNNPSKVVGIIDWQSVNLLPLLDHNPDPAFIGYRGPEPETLDRPELEDTKGLSEIEKAEAISQYHEKALFIASRKIALKRTPAAYDAIKYRQTEAFDLLVLGRRLLEFGEAHFHALMVGLRDAWSKLPANKGSKLPRPFPIMLDNERLAEIEEDGEKAMRGMQIMNSFKARLGPLWPDKDAVEHEQYEAAKVALRELKEEIVQDFGKTEKDKTELARQWPFDD</sequence>
<dbReference type="PANTHER" id="PTHR36091">
    <property type="entry name" value="ALTERED INHERITANCE OF MITOCHONDRIA PROTEIN 9, MITOCHONDRIAL"/>
    <property type="match status" value="1"/>
</dbReference>
<dbReference type="SUPFAM" id="SSF56112">
    <property type="entry name" value="Protein kinase-like (PK-like)"/>
    <property type="match status" value="1"/>
</dbReference>
<dbReference type="EMBL" id="LCZI01001015">
    <property type="protein sequence ID" value="KKZ63018.1"/>
    <property type="molecule type" value="Genomic_DNA"/>
</dbReference>
<accession>A0A0G2HY39</accession>
<proteinExistence type="predicted"/>
<dbReference type="OrthoDB" id="2831558at2759"/>
<dbReference type="InterPro" id="IPR051035">
    <property type="entry name" value="Mito_inheritance_9"/>
</dbReference>
<dbReference type="VEuPathDB" id="FungiDB:EMCG_02636"/>
<dbReference type="InterPro" id="IPR011009">
    <property type="entry name" value="Kinase-like_dom_sf"/>
</dbReference>
<organism evidence="2 3">
    <name type="scientific">[Emmonsia] crescens</name>
    <dbReference type="NCBI Taxonomy" id="73230"/>
    <lineage>
        <taxon>Eukaryota</taxon>
        <taxon>Fungi</taxon>
        <taxon>Dikarya</taxon>
        <taxon>Ascomycota</taxon>
        <taxon>Pezizomycotina</taxon>
        <taxon>Eurotiomycetes</taxon>
        <taxon>Eurotiomycetidae</taxon>
        <taxon>Onygenales</taxon>
        <taxon>Ajellomycetaceae</taxon>
        <taxon>Emergomyces</taxon>
    </lineage>
</organism>
<dbReference type="Pfam" id="PF01636">
    <property type="entry name" value="APH"/>
    <property type="match status" value="1"/>
</dbReference>
<dbReference type="InterPro" id="IPR002575">
    <property type="entry name" value="Aminoglycoside_PTrfase"/>
</dbReference>
<evidence type="ECO:0000313" key="2">
    <source>
        <dbReference type="EMBL" id="KKZ63018.1"/>
    </source>
</evidence>
<evidence type="ECO:0000313" key="3">
    <source>
        <dbReference type="Proteomes" id="UP000034164"/>
    </source>
</evidence>
<reference evidence="3" key="1">
    <citation type="journal article" date="2015" name="PLoS Genet.">
        <title>The dynamic genome and transcriptome of the human fungal pathogen Blastomyces and close relative Emmonsia.</title>
        <authorList>
            <person name="Munoz J.F."/>
            <person name="Gauthier G.M."/>
            <person name="Desjardins C.A."/>
            <person name="Gallo J.E."/>
            <person name="Holder J."/>
            <person name="Sullivan T.D."/>
            <person name="Marty A.J."/>
            <person name="Carmen J.C."/>
            <person name="Chen Z."/>
            <person name="Ding L."/>
            <person name="Gujja S."/>
            <person name="Magrini V."/>
            <person name="Misas E."/>
            <person name="Mitreva M."/>
            <person name="Priest M."/>
            <person name="Saif S."/>
            <person name="Whiston E.A."/>
            <person name="Young S."/>
            <person name="Zeng Q."/>
            <person name="Goldman W.E."/>
            <person name="Mardis E.R."/>
            <person name="Taylor J.W."/>
            <person name="McEwen J.G."/>
            <person name="Clay O.K."/>
            <person name="Klein B.S."/>
            <person name="Cuomo C.A."/>
        </authorList>
    </citation>
    <scope>NUCLEOTIDE SEQUENCE [LARGE SCALE GENOMIC DNA]</scope>
    <source>
        <strain evidence="3">UAMH 3008</strain>
    </source>
</reference>
<gene>
    <name evidence="2" type="ORF">EMCG_02636</name>
</gene>
<dbReference type="Gene3D" id="3.90.1200.10">
    <property type="match status" value="1"/>
</dbReference>
<dbReference type="Proteomes" id="UP000034164">
    <property type="component" value="Unassembled WGS sequence"/>
</dbReference>
<protein>
    <recommendedName>
        <fullName evidence="1">Aminoglycoside phosphotransferase domain-containing protein</fullName>
    </recommendedName>
</protein>
<evidence type="ECO:0000259" key="1">
    <source>
        <dbReference type="Pfam" id="PF01636"/>
    </source>
</evidence>
<feature type="domain" description="Aminoglycoside phosphotransferase" evidence="1">
    <location>
        <begin position="316"/>
        <end position="376"/>
    </location>
</feature>
<dbReference type="PANTHER" id="PTHR36091:SF2">
    <property type="entry name" value="AMINOGLYCOSIDE PHOSPHOTRANSFERASE DOMAIN-CONTAINING PROTEIN"/>
    <property type="match status" value="1"/>
</dbReference>
<comment type="caution">
    <text evidence="2">The sequence shown here is derived from an EMBL/GenBank/DDBJ whole genome shotgun (WGS) entry which is preliminary data.</text>
</comment>
<name>A0A0G2HY39_9EURO</name>